<feature type="transmembrane region" description="Helical" evidence="6">
    <location>
        <begin position="353"/>
        <end position="372"/>
    </location>
</feature>
<keyword evidence="4 6" id="KW-0472">Membrane</keyword>
<feature type="compositionally biased region" description="Basic and acidic residues" evidence="5">
    <location>
        <begin position="525"/>
        <end position="534"/>
    </location>
</feature>
<feature type="transmembrane region" description="Helical" evidence="6">
    <location>
        <begin position="313"/>
        <end position="333"/>
    </location>
</feature>
<dbReference type="PANTHER" id="PTHR11662:SF280">
    <property type="entry name" value="FI21844P1-RELATED"/>
    <property type="match status" value="1"/>
</dbReference>
<feature type="transmembrane region" description="Helical" evidence="6">
    <location>
        <begin position="42"/>
        <end position="63"/>
    </location>
</feature>
<feature type="transmembrane region" description="Helical" evidence="6">
    <location>
        <begin position="418"/>
        <end position="439"/>
    </location>
</feature>
<evidence type="ECO:0000256" key="5">
    <source>
        <dbReference type="SAM" id="MobiDB-lite"/>
    </source>
</evidence>
<proteinExistence type="predicted"/>
<dbReference type="InterPro" id="IPR020846">
    <property type="entry name" value="MFS_dom"/>
</dbReference>
<evidence type="ECO:0000313" key="9">
    <source>
        <dbReference type="RefSeq" id="XP_052741568.1"/>
    </source>
</evidence>
<dbReference type="GeneID" id="112057441"/>
<feature type="transmembrane region" description="Helical" evidence="6">
    <location>
        <begin position="255"/>
        <end position="274"/>
    </location>
</feature>
<protein>
    <submittedName>
        <fullName evidence="9">Inorganic phosphate cotransporter</fullName>
    </submittedName>
</protein>
<dbReference type="SUPFAM" id="SSF103473">
    <property type="entry name" value="MFS general substrate transporter"/>
    <property type="match status" value="1"/>
</dbReference>
<feature type="compositionally biased region" description="Acidic residues" evidence="5">
    <location>
        <begin position="515"/>
        <end position="524"/>
    </location>
</feature>
<feature type="transmembrane region" description="Helical" evidence="6">
    <location>
        <begin position="162"/>
        <end position="182"/>
    </location>
</feature>
<evidence type="ECO:0000259" key="7">
    <source>
        <dbReference type="PROSITE" id="PS50850"/>
    </source>
</evidence>
<feature type="region of interest" description="Disordered" evidence="5">
    <location>
        <begin position="513"/>
        <end position="543"/>
    </location>
</feature>
<keyword evidence="8" id="KW-1185">Reference proteome</keyword>
<dbReference type="PANTHER" id="PTHR11662">
    <property type="entry name" value="SOLUTE CARRIER FAMILY 17"/>
    <property type="match status" value="1"/>
</dbReference>
<name>A0ABM3LR58_BICAN</name>
<evidence type="ECO:0000313" key="8">
    <source>
        <dbReference type="Proteomes" id="UP001652582"/>
    </source>
</evidence>
<comment type="subcellular location">
    <subcellularLocation>
        <location evidence="1">Membrane</location>
        <topology evidence="1">Multi-pass membrane protein</topology>
    </subcellularLocation>
</comment>
<feature type="transmembrane region" description="Helical" evidence="6">
    <location>
        <begin position="487"/>
        <end position="505"/>
    </location>
</feature>
<dbReference type="Gene3D" id="1.20.1250.20">
    <property type="entry name" value="MFS general substrate transporter like domains"/>
    <property type="match status" value="2"/>
</dbReference>
<dbReference type="InterPro" id="IPR050382">
    <property type="entry name" value="MFS_Na/Anion_cotransporter"/>
</dbReference>
<dbReference type="InterPro" id="IPR036259">
    <property type="entry name" value="MFS_trans_sf"/>
</dbReference>
<keyword evidence="2 6" id="KW-0812">Transmembrane</keyword>
<dbReference type="Pfam" id="PF07690">
    <property type="entry name" value="MFS_1"/>
    <property type="match status" value="1"/>
</dbReference>
<gene>
    <name evidence="9" type="primary">LOC112057441</name>
</gene>
<evidence type="ECO:0000256" key="3">
    <source>
        <dbReference type="ARBA" id="ARBA00022989"/>
    </source>
</evidence>
<sequence>MMVSDHADNHDAENGKTVQLNVIEESDDFKVSGWGHRHQQCLILFFCLLTALSMRSCMGVALVDMVNNTTIPLADTVASLNNTHVGLLHNENRSALNDSLSGENKTRSYVEAGLHALLFIPPYPKFQWTKKIQDVVTSSFFWGYMLLQIPGGQLAHRFGARYLLTGALLINAVMCFSVPWAAYYGGWIFLAIVRMVQGLTQACLLPGVHTILAKWAPLEERGRLAGWAYGGSVLGAVLGLTITGFIAASPLGWPGIFRFYGIVSAVVGSVMWIFGADTPAQHKRISAAEKRYIEERIGVSKGKKRSIPWSKIIQSRGVWAIVAAHVGSAWGQLTFYTEVPAFMDKVMGVNIKANGVLTALPYLLMWFANFFYTWFSDMLIVKKILNVARTRKLANSFGSFLPAVGLVVLAYVPKNIYVVEAVLIVLCVCKVASNVGFHINHIDISTNFSGTLIGISNFAANAFGSLAPIVAGFILTDVTSEYLWRQVFFVSAAMYTVTNLVYVALGEGEKADWDNLPDDENETKDDDKEIEPMIKENQTTLQQ</sequence>
<reference evidence="9" key="1">
    <citation type="submission" date="2025-08" db="UniProtKB">
        <authorList>
            <consortium name="RefSeq"/>
        </authorList>
    </citation>
    <scope>IDENTIFICATION</scope>
</reference>
<evidence type="ECO:0000256" key="6">
    <source>
        <dbReference type="SAM" id="Phobius"/>
    </source>
</evidence>
<feature type="transmembrane region" description="Helical" evidence="6">
    <location>
        <begin position="451"/>
        <end position="475"/>
    </location>
</feature>
<evidence type="ECO:0000256" key="2">
    <source>
        <dbReference type="ARBA" id="ARBA00022692"/>
    </source>
</evidence>
<feature type="transmembrane region" description="Helical" evidence="6">
    <location>
        <begin position="393"/>
        <end position="412"/>
    </location>
</feature>
<dbReference type="InterPro" id="IPR011701">
    <property type="entry name" value="MFS"/>
</dbReference>
<organism evidence="8 9">
    <name type="scientific">Bicyclus anynana</name>
    <name type="common">Squinting bush brown butterfly</name>
    <dbReference type="NCBI Taxonomy" id="110368"/>
    <lineage>
        <taxon>Eukaryota</taxon>
        <taxon>Metazoa</taxon>
        <taxon>Ecdysozoa</taxon>
        <taxon>Arthropoda</taxon>
        <taxon>Hexapoda</taxon>
        <taxon>Insecta</taxon>
        <taxon>Pterygota</taxon>
        <taxon>Neoptera</taxon>
        <taxon>Endopterygota</taxon>
        <taxon>Lepidoptera</taxon>
        <taxon>Glossata</taxon>
        <taxon>Ditrysia</taxon>
        <taxon>Papilionoidea</taxon>
        <taxon>Nymphalidae</taxon>
        <taxon>Satyrinae</taxon>
        <taxon>Satyrini</taxon>
        <taxon>Mycalesina</taxon>
        <taxon>Bicyclus</taxon>
    </lineage>
</organism>
<evidence type="ECO:0000256" key="4">
    <source>
        <dbReference type="ARBA" id="ARBA00023136"/>
    </source>
</evidence>
<accession>A0ABM3LR58</accession>
<evidence type="ECO:0000256" key="1">
    <source>
        <dbReference type="ARBA" id="ARBA00004141"/>
    </source>
</evidence>
<dbReference type="PROSITE" id="PS50850">
    <property type="entry name" value="MFS"/>
    <property type="match status" value="1"/>
</dbReference>
<feature type="domain" description="Major facilitator superfamily (MFS) profile" evidence="7">
    <location>
        <begin position="70"/>
        <end position="510"/>
    </location>
</feature>
<dbReference type="Proteomes" id="UP001652582">
    <property type="component" value="Chromosome 14"/>
</dbReference>
<dbReference type="RefSeq" id="XP_052741568.1">
    <property type="nucleotide sequence ID" value="XM_052885608.1"/>
</dbReference>
<keyword evidence="3 6" id="KW-1133">Transmembrane helix</keyword>
<feature type="transmembrane region" description="Helical" evidence="6">
    <location>
        <begin position="224"/>
        <end position="249"/>
    </location>
</feature>